<dbReference type="RefSeq" id="YP_009862150.1">
    <property type="nucleotide sequence ID" value="NC_048990.1"/>
</dbReference>
<dbReference type="GeneID" id="55749902"/>
<geneLocation type="mitochondrion" evidence="2"/>
<keyword evidence="1" id="KW-0812">Transmembrane</keyword>
<accession>A0A7D4W8K0</accession>
<keyword evidence="1" id="KW-0472">Membrane</keyword>
<dbReference type="AlphaFoldDB" id="A0A7D4W8K0"/>
<reference evidence="2" key="1">
    <citation type="submission" date="2019-06" db="EMBL/GenBank/DDBJ databases">
        <authorList>
            <person name="Zhao Y."/>
            <person name="Li C."/>
        </authorList>
    </citation>
    <scope>NUCLEOTIDE SEQUENCE</scope>
</reference>
<gene>
    <name evidence="2" type="primary">ATP8</name>
</gene>
<feature type="transmembrane region" description="Helical" evidence="1">
    <location>
        <begin position="6"/>
        <end position="28"/>
    </location>
</feature>
<reference evidence="2" key="2">
    <citation type="journal article" date="2020" name="Kun Chong Xue Bao">
        <title>Sequencing and analysis of the complete mitochondrial genome of Carpoglyphus lactis (Acari: Carpoglyphidae).</title>
        <authorList>
            <person name="Zhao Y.-N."/>
            <person name="Li C.-P."/>
        </authorList>
    </citation>
    <scope>NUCLEOTIDE SEQUENCE</scope>
</reference>
<keyword evidence="2" id="KW-0496">Mitochondrion</keyword>
<dbReference type="CTD" id="4509"/>
<name>A0A7D4W8K0_CARLC</name>
<keyword evidence="1" id="KW-1133">Transmembrane helix</keyword>
<organism evidence="2">
    <name type="scientific">Carpoglyphus lactis</name>
    <name type="common">Dried fruit mite</name>
    <name type="synonym">Acarus lactis</name>
    <dbReference type="NCBI Taxonomy" id="223459"/>
    <lineage>
        <taxon>Eukaryota</taxon>
        <taxon>Metazoa</taxon>
        <taxon>Ecdysozoa</taxon>
        <taxon>Arthropoda</taxon>
        <taxon>Chelicerata</taxon>
        <taxon>Arachnida</taxon>
        <taxon>Acari</taxon>
        <taxon>Acariformes</taxon>
        <taxon>Sarcoptiformes</taxon>
        <taxon>Astigmata</taxon>
        <taxon>Hemisarcoptoidea</taxon>
        <taxon>Carpoglyphidae</taxon>
        <taxon>Carpoglyphus</taxon>
    </lineage>
</organism>
<evidence type="ECO:0000256" key="1">
    <source>
        <dbReference type="SAM" id="Phobius"/>
    </source>
</evidence>
<protein>
    <submittedName>
        <fullName evidence="2">ATP synthase F0 subunit 8</fullName>
    </submittedName>
</protein>
<proteinExistence type="predicted"/>
<evidence type="ECO:0000313" key="2">
    <source>
        <dbReference type="EMBL" id="QKV10185.1"/>
    </source>
</evidence>
<dbReference type="EMBL" id="MN073839">
    <property type="protein sequence ID" value="QKV10185.1"/>
    <property type="molecule type" value="Genomic_DNA"/>
</dbReference>
<sequence length="51" mass="6259">MLPQMMPFPWVIFFLFSFIFFFSMSLYLKNLTFKHFTFSKPLKLNSSNLPW</sequence>